<protein>
    <submittedName>
        <fullName evidence="1">AI-2E family transporter</fullName>
    </submittedName>
</protein>
<dbReference type="Proteomes" id="UP000306319">
    <property type="component" value="Unassembled WGS sequence"/>
</dbReference>
<proteinExistence type="predicted"/>
<evidence type="ECO:0000313" key="2">
    <source>
        <dbReference type="Proteomes" id="UP000306319"/>
    </source>
</evidence>
<dbReference type="EMBL" id="SRYB01000023">
    <property type="protein sequence ID" value="TGY77539.1"/>
    <property type="molecule type" value="Genomic_DNA"/>
</dbReference>
<reference evidence="1" key="1">
    <citation type="submission" date="2019-04" db="EMBL/GenBank/DDBJ databases">
        <title>Microbes associate with the intestines of laboratory mice.</title>
        <authorList>
            <person name="Navarre W."/>
            <person name="Wong E."/>
            <person name="Huang K."/>
            <person name="Tropini C."/>
            <person name="Ng K."/>
            <person name="Yu B."/>
        </authorList>
    </citation>
    <scope>NUCLEOTIDE SEQUENCE</scope>
    <source>
        <strain evidence="1">NM04_E33</strain>
    </source>
</reference>
<comment type="caution">
    <text evidence="1">The sequence shown here is derived from an EMBL/GenBank/DDBJ whole genome shotgun (WGS) entry which is preliminary data.</text>
</comment>
<gene>
    <name evidence="1" type="ORF">E5331_13925</name>
</gene>
<name>A0AC61RC73_9BACT</name>
<organism evidence="1 2">
    <name type="scientific">Lepagella muris</name>
    <dbReference type="NCBI Taxonomy" id="3032870"/>
    <lineage>
        <taxon>Bacteria</taxon>
        <taxon>Pseudomonadati</taxon>
        <taxon>Bacteroidota</taxon>
        <taxon>Bacteroidia</taxon>
        <taxon>Bacteroidales</taxon>
        <taxon>Muribaculaceae</taxon>
        <taxon>Lepagella</taxon>
    </lineage>
</organism>
<sequence>MASGGILSGVAPPSYHYLFIIIFQMDIQQNTVRRPYTFDRVVRISFTVILVIAILYLLEILKGVLLPFLVACLIAYMLEPVVRWNMKIIRTQSRFLPVVLTLLEAALVLTLFFVTFTPYLVSETSEMTDMLKHYTSTKTKIPYISDNIHAFIRDNIDINSISMLLSKEEWKEVIKTTVSSSWTFLSSGLAFILGLLSWLIVVLYTIFIMLDYERIMLGFKQLVPVAHRKWAYRTGNDIKDAMNRYFRGQFLIASIVGILFSIGFLIIGLPMGVILGLFIGMLNMVPYLQLISLPITAILCIVCTASTGVNFWVIFWESMAVYVIVQCIQDLILTPKIMGKAMGMNPAIILLSLSIWGTLLGFMGLIIALPMTSLLLSYYNTYIVQRYDRHN</sequence>
<keyword evidence="2" id="KW-1185">Reference proteome</keyword>
<accession>A0AC61RC73</accession>
<evidence type="ECO:0000313" key="1">
    <source>
        <dbReference type="EMBL" id="TGY77539.1"/>
    </source>
</evidence>